<dbReference type="AlphaFoldDB" id="A0A7W4Z0J0"/>
<dbReference type="InterPro" id="IPR011006">
    <property type="entry name" value="CheY-like_superfamily"/>
</dbReference>
<accession>A0A7W4Z0J0</accession>
<sequence length="256" mass="27745">MTAHETDIRPPTDTIVRGSAACTNGAATPSGRGLRRQRVLLIDDHPLFAESLELALSRAGYDVRRAEVPTSPGRSANLLAQVSRSQPGIVLLDLDLGQFGDGARLIPPLVQSGCSVIVVTADPDRARWGQCLAQGARKTISKTAQLNEILAVLRRIDAGLQVLAPGERDELLRVWHERRAQHQHIRARLDRLTVREAEVLGNLTHGRTVREIAARSFVSEATVRTQVKSILAKLGVSSQLAAVGLAHQVGWQSPVD</sequence>
<feature type="domain" description="Response regulatory" evidence="4">
    <location>
        <begin position="38"/>
        <end position="157"/>
    </location>
</feature>
<dbReference type="InterPro" id="IPR001789">
    <property type="entry name" value="Sig_transdc_resp-reg_receiver"/>
</dbReference>
<dbReference type="Pfam" id="PF00072">
    <property type="entry name" value="Response_reg"/>
    <property type="match status" value="1"/>
</dbReference>
<proteinExistence type="predicted"/>
<keyword evidence="1 5" id="KW-0238">DNA-binding</keyword>
<dbReference type="SMART" id="SM00448">
    <property type="entry name" value="REC"/>
    <property type="match status" value="1"/>
</dbReference>
<dbReference type="InterPro" id="IPR039420">
    <property type="entry name" value="WalR-like"/>
</dbReference>
<dbReference type="InterPro" id="IPR036388">
    <property type="entry name" value="WH-like_DNA-bd_sf"/>
</dbReference>
<dbReference type="Pfam" id="PF00196">
    <property type="entry name" value="GerE"/>
    <property type="match status" value="1"/>
</dbReference>
<dbReference type="Gene3D" id="3.40.50.2300">
    <property type="match status" value="1"/>
</dbReference>
<evidence type="ECO:0000256" key="2">
    <source>
        <dbReference type="PROSITE-ProRule" id="PRU00169"/>
    </source>
</evidence>
<dbReference type="PROSITE" id="PS50110">
    <property type="entry name" value="RESPONSE_REGULATORY"/>
    <property type="match status" value="1"/>
</dbReference>
<evidence type="ECO:0000313" key="5">
    <source>
        <dbReference type="EMBL" id="MBB3041957.1"/>
    </source>
</evidence>
<dbReference type="GO" id="GO:0006355">
    <property type="term" value="P:regulation of DNA-templated transcription"/>
    <property type="evidence" value="ECO:0007669"/>
    <property type="project" value="InterPro"/>
</dbReference>
<name>A0A7W4Z0J0_9ACTN</name>
<protein>
    <submittedName>
        <fullName evidence="5">DNA-binding NarL/FixJ family response regulator</fullName>
    </submittedName>
</protein>
<dbReference type="SMART" id="SM00421">
    <property type="entry name" value="HTH_LUXR"/>
    <property type="match status" value="1"/>
</dbReference>
<dbReference type="PRINTS" id="PR00038">
    <property type="entry name" value="HTHLUXR"/>
</dbReference>
<feature type="domain" description="HTH luxR-type" evidence="3">
    <location>
        <begin position="185"/>
        <end position="250"/>
    </location>
</feature>
<dbReference type="PANTHER" id="PTHR43214">
    <property type="entry name" value="TWO-COMPONENT RESPONSE REGULATOR"/>
    <property type="match status" value="1"/>
</dbReference>
<comment type="caution">
    <text evidence="5">The sequence shown here is derived from an EMBL/GenBank/DDBJ whole genome shotgun (WGS) entry which is preliminary data.</text>
</comment>
<dbReference type="Gene3D" id="1.10.10.10">
    <property type="entry name" value="Winged helix-like DNA-binding domain superfamily/Winged helix DNA-binding domain"/>
    <property type="match status" value="1"/>
</dbReference>
<dbReference type="SUPFAM" id="SSF46894">
    <property type="entry name" value="C-terminal effector domain of the bipartite response regulators"/>
    <property type="match status" value="1"/>
</dbReference>
<dbReference type="GO" id="GO:0000160">
    <property type="term" value="P:phosphorelay signal transduction system"/>
    <property type="evidence" value="ECO:0007669"/>
    <property type="project" value="InterPro"/>
</dbReference>
<keyword evidence="2" id="KW-0597">Phosphoprotein</keyword>
<dbReference type="InterPro" id="IPR000792">
    <property type="entry name" value="Tscrpt_reg_LuxR_C"/>
</dbReference>
<evidence type="ECO:0000259" key="3">
    <source>
        <dbReference type="PROSITE" id="PS50043"/>
    </source>
</evidence>
<organism evidence="5 6">
    <name type="scientific">Nocardioides soli</name>
    <dbReference type="NCBI Taxonomy" id="1036020"/>
    <lineage>
        <taxon>Bacteria</taxon>
        <taxon>Bacillati</taxon>
        <taxon>Actinomycetota</taxon>
        <taxon>Actinomycetes</taxon>
        <taxon>Propionibacteriales</taxon>
        <taxon>Nocardioidaceae</taxon>
        <taxon>Nocardioides</taxon>
    </lineage>
</organism>
<dbReference type="EMBL" id="JACHWR010000001">
    <property type="protein sequence ID" value="MBB3041957.1"/>
    <property type="molecule type" value="Genomic_DNA"/>
</dbReference>
<feature type="modified residue" description="4-aspartylphosphate" evidence="2">
    <location>
        <position position="93"/>
    </location>
</feature>
<dbReference type="CDD" id="cd06170">
    <property type="entry name" value="LuxR_C_like"/>
    <property type="match status" value="1"/>
</dbReference>
<evidence type="ECO:0000256" key="1">
    <source>
        <dbReference type="ARBA" id="ARBA00023125"/>
    </source>
</evidence>
<evidence type="ECO:0000313" key="6">
    <source>
        <dbReference type="Proteomes" id="UP000589626"/>
    </source>
</evidence>
<gene>
    <name evidence="5" type="ORF">FHU40_001758</name>
</gene>
<dbReference type="RefSeq" id="WP_252274733.1">
    <property type="nucleotide sequence ID" value="NZ_JACHWR010000001.1"/>
</dbReference>
<keyword evidence="6" id="KW-1185">Reference proteome</keyword>
<dbReference type="PROSITE" id="PS50043">
    <property type="entry name" value="HTH_LUXR_2"/>
    <property type="match status" value="1"/>
</dbReference>
<dbReference type="SUPFAM" id="SSF52172">
    <property type="entry name" value="CheY-like"/>
    <property type="match status" value="1"/>
</dbReference>
<dbReference type="Proteomes" id="UP000589626">
    <property type="component" value="Unassembled WGS sequence"/>
</dbReference>
<reference evidence="5 6" key="1">
    <citation type="submission" date="2020-08" db="EMBL/GenBank/DDBJ databases">
        <title>Sequencing the genomes of 1000 actinobacteria strains.</title>
        <authorList>
            <person name="Klenk H.-P."/>
        </authorList>
    </citation>
    <scope>NUCLEOTIDE SEQUENCE [LARGE SCALE GENOMIC DNA]</scope>
    <source>
        <strain evidence="5 6">DSM 105498</strain>
    </source>
</reference>
<dbReference type="InterPro" id="IPR016032">
    <property type="entry name" value="Sig_transdc_resp-reg_C-effctor"/>
</dbReference>
<dbReference type="CDD" id="cd00156">
    <property type="entry name" value="REC"/>
    <property type="match status" value="1"/>
</dbReference>
<dbReference type="GO" id="GO:0003677">
    <property type="term" value="F:DNA binding"/>
    <property type="evidence" value="ECO:0007669"/>
    <property type="project" value="UniProtKB-KW"/>
</dbReference>
<evidence type="ECO:0000259" key="4">
    <source>
        <dbReference type="PROSITE" id="PS50110"/>
    </source>
</evidence>